<evidence type="ECO:0000313" key="5">
    <source>
        <dbReference type="Proteomes" id="UP000309061"/>
    </source>
</evidence>
<evidence type="ECO:0000313" key="4">
    <source>
        <dbReference type="EMBL" id="QGM44636.1"/>
    </source>
</evidence>
<accession>A0A6B8K974</accession>
<keyword evidence="2" id="KW-0472">Membrane</keyword>
<gene>
    <name evidence="4" type="ORF">H2LOC_002430</name>
</gene>
<dbReference type="Gene3D" id="1.10.101.10">
    <property type="entry name" value="PGBD-like superfamily/PGBD"/>
    <property type="match status" value="1"/>
</dbReference>
<feature type="region of interest" description="Disordered" evidence="1">
    <location>
        <begin position="1"/>
        <end position="30"/>
    </location>
</feature>
<dbReference type="InterPro" id="IPR002477">
    <property type="entry name" value="Peptidoglycan-bd-like"/>
</dbReference>
<reference evidence="4 5" key="1">
    <citation type="submission" date="2019-11" db="EMBL/GenBank/DDBJ databases">
        <title>The genome sequence of Methylocystis heyeri.</title>
        <authorList>
            <person name="Oshkin I.Y."/>
            <person name="Miroshnikov K."/>
            <person name="Dedysh S.N."/>
        </authorList>
    </citation>
    <scope>NUCLEOTIDE SEQUENCE [LARGE SCALE GENOMIC DNA]</scope>
    <source>
        <strain evidence="4 5">H2</strain>
    </source>
</reference>
<dbReference type="InterPro" id="IPR036366">
    <property type="entry name" value="PGBDSf"/>
</dbReference>
<dbReference type="EMBL" id="CP046052">
    <property type="protein sequence ID" value="QGM44636.1"/>
    <property type="molecule type" value="Genomic_DNA"/>
</dbReference>
<name>A0A6B8K974_9HYPH</name>
<organism evidence="4 5">
    <name type="scientific">Methylocystis heyeri</name>
    <dbReference type="NCBI Taxonomy" id="391905"/>
    <lineage>
        <taxon>Bacteria</taxon>
        <taxon>Pseudomonadati</taxon>
        <taxon>Pseudomonadota</taxon>
        <taxon>Alphaproteobacteria</taxon>
        <taxon>Hyphomicrobiales</taxon>
        <taxon>Methylocystaceae</taxon>
        <taxon>Methylocystis</taxon>
    </lineage>
</organism>
<protein>
    <submittedName>
        <fullName evidence="4">Peptidoglycan-binding protein</fullName>
    </submittedName>
</protein>
<evidence type="ECO:0000256" key="2">
    <source>
        <dbReference type="SAM" id="Phobius"/>
    </source>
</evidence>
<dbReference type="AlphaFoldDB" id="A0A6B8K974"/>
<evidence type="ECO:0000259" key="3">
    <source>
        <dbReference type="Pfam" id="PF01471"/>
    </source>
</evidence>
<dbReference type="Proteomes" id="UP000309061">
    <property type="component" value="Chromosome"/>
</dbReference>
<feature type="domain" description="Peptidoglycan binding-like" evidence="3">
    <location>
        <begin position="160"/>
        <end position="212"/>
    </location>
</feature>
<feature type="region of interest" description="Disordered" evidence="1">
    <location>
        <begin position="92"/>
        <end position="134"/>
    </location>
</feature>
<sequence>MREALAAANQDFIAKEGRGAQTRRRDKPAKAKPLPLWRRMFGGKRSTGAMLFLGFAAIAAIGVPVNALFLQDGRHPAPIFQKAASILALPTAPQQAHGPAQQGEPAKPLHAAPAVKSETAAATETTRVEAAKPAEKSRDLIGRLLEGGAPRNASADDKNKTVLAAQRALAKLGFALHQDGVFGGTTRQAIEKFERANGMPVTGELSPKIRRLLSARTGIAVK</sequence>
<keyword evidence="5" id="KW-1185">Reference proteome</keyword>
<dbReference type="Pfam" id="PF01471">
    <property type="entry name" value="PG_binding_1"/>
    <property type="match status" value="1"/>
</dbReference>
<feature type="transmembrane region" description="Helical" evidence="2">
    <location>
        <begin position="48"/>
        <end position="70"/>
    </location>
</feature>
<keyword evidence="2" id="KW-1133">Transmembrane helix</keyword>
<dbReference type="KEGG" id="mhey:H2LOC_002430"/>
<feature type="compositionally biased region" description="Low complexity" evidence="1">
    <location>
        <begin position="92"/>
        <end position="106"/>
    </location>
</feature>
<keyword evidence="2" id="KW-0812">Transmembrane</keyword>
<dbReference type="InterPro" id="IPR036365">
    <property type="entry name" value="PGBD-like_sf"/>
</dbReference>
<dbReference type="RefSeq" id="WP_136494931.1">
    <property type="nucleotide sequence ID" value="NZ_CP046052.1"/>
</dbReference>
<evidence type="ECO:0000256" key="1">
    <source>
        <dbReference type="SAM" id="MobiDB-lite"/>
    </source>
</evidence>
<dbReference type="SUPFAM" id="SSF47090">
    <property type="entry name" value="PGBD-like"/>
    <property type="match status" value="1"/>
</dbReference>
<proteinExistence type="predicted"/>
<dbReference type="OrthoDB" id="8018686at2"/>